<evidence type="ECO:0000256" key="14">
    <source>
        <dbReference type="SAM" id="Phobius"/>
    </source>
</evidence>
<feature type="transmembrane region" description="Helical" evidence="14">
    <location>
        <begin position="62"/>
        <end position="85"/>
    </location>
</feature>
<comment type="subcellular location">
    <subcellularLocation>
        <location evidence="2">Cell membrane</location>
        <location evidence="2">Sarcolemma</location>
        <topology evidence="2">Single-pass type II membrane protein</topology>
    </subcellularLocation>
    <subcellularLocation>
        <location evidence="1">Cytoplasm</location>
        <location evidence="1">Cytoskeleton</location>
    </subcellularLocation>
</comment>
<evidence type="ECO:0000256" key="2">
    <source>
        <dbReference type="ARBA" id="ARBA00004274"/>
    </source>
</evidence>
<keyword evidence="9 14" id="KW-0472">Membrane</keyword>
<evidence type="ECO:0000256" key="3">
    <source>
        <dbReference type="ARBA" id="ARBA00007574"/>
    </source>
</evidence>
<evidence type="ECO:0000256" key="13">
    <source>
        <dbReference type="SAM" id="MobiDB-lite"/>
    </source>
</evidence>
<evidence type="ECO:0000256" key="11">
    <source>
        <dbReference type="ARBA" id="ARBA00023180"/>
    </source>
</evidence>
<evidence type="ECO:0000256" key="6">
    <source>
        <dbReference type="ARBA" id="ARBA00022692"/>
    </source>
</evidence>
<dbReference type="GO" id="GO:0005856">
    <property type="term" value="C:cytoskeleton"/>
    <property type="evidence" value="ECO:0007669"/>
    <property type="project" value="UniProtKB-SubCell"/>
</dbReference>
<dbReference type="PANTHER" id="PTHR12939">
    <property type="entry name" value="SARCOGLYCAN"/>
    <property type="match status" value="1"/>
</dbReference>
<evidence type="ECO:0000256" key="7">
    <source>
        <dbReference type="ARBA" id="ARBA00022968"/>
    </source>
</evidence>
<evidence type="ECO:0000256" key="4">
    <source>
        <dbReference type="ARBA" id="ARBA00022475"/>
    </source>
</evidence>
<dbReference type="PANTHER" id="PTHR12939:SF10">
    <property type="entry name" value="EG:4F1.1 PROTEIN"/>
    <property type="match status" value="1"/>
</dbReference>
<dbReference type="GO" id="GO:0016012">
    <property type="term" value="C:sarcoglycan complex"/>
    <property type="evidence" value="ECO:0007669"/>
    <property type="project" value="InterPro"/>
</dbReference>
<dbReference type="GO" id="GO:0042383">
    <property type="term" value="C:sarcolemma"/>
    <property type="evidence" value="ECO:0007669"/>
    <property type="project" value="UniProtKB-SubCell"/>
</dbReference>
<feature type="region of interest" description="Disordered" evidence="13">
    <location>
        <begin position="143"/>
        <end position="164"/>
    </location>
</feature>
<keyword evidence="16" id="KW-1185">Reference proteome</keyword>
<name>A0AAN8WNH6_HALRR</name>
<dbReference type="Proteomes" id="UP001381693">
    <property type="component" value="Unassembled WGS sequence"/>
</dbReference>
<reference evidence="15 16" key="1">
    <citation type="submission" date="2023-11" db="EMBL/GenBank/DDBJ databases">
        <title>Halocaridina rubra genome assembly.</title>
        <authorList>
            <person name="Smith C."/>
        </authorList>
    </citation>
    <scope>NUCLEOTIDE SEQUENCE [LARGE SCALE GENOMIC DNA]</scope>
    <source>
        <strain evidence="15">EP-1</strain>
        <tissue evidence="15">Whole</tissue>
    </source>
</reference>
<keyword evidence="11" id="KW-0325">Glycoprotein</keyword>
<keyword evidence="12" id="KW-0206">Cytoskeleton</keyword>
<keyword evidence="6 14" id="KW-0812">Transmembrane</keyword>
<keyword evidence="8 14" id="KW-1133">Transmembrane helix</keyword>
<accession>A0AAN8WNH6</accession>
<dbReference type="EMBL" id="JAXCGZ010019308">
    <property type="protein sequence ID" value="KAK7066238.1"/>
    <property type="molecule type" value="Genomic_DNA"/>
</dbReference>
<feature type="non-terminal residue" evidence="15">
    <location>
        <position position="178"/>
    </location>
</feature>
<evidence type="ECO:0000256" key="10">
    <source>
        <dbReference type="ARBA" id="ARBA00023157"/>
    </source>
</evidence>
<evidence type="ECO:0000256" key="9">
    <source>
        <dbReference type="ARBA" id="ARBA00023136"/>
    </source>
</evidence>
<evidence type="ECO:0000256" key="1">
    <source>
        <dbReference type="ARBA" id="ARBA00004245"/>
    </source>
</evidence>
<dbReference type="Pfam" id="PF04790">
    <property type="entry name" value="Sarcoglycan_1"/>
    <property type="match status" value="1"/>
</dbReference>
<evidence type="ECO:0000256" key="5">
    <source>
        <dbReference type="ARBA" id="ARBA00022490"/>
    </source>
</evidence>
<keyword evidence="7" id="KW-0735">Signal-anchor</keyword>
<keyword evidence="5" id="KW-0963">Cytoplasm</keyword>
<gene>
    <name evidence="15" type="ORF">SK128_028571</name>
</gene>
<sequence>MSRRLRISDCKKETMLKKFRICDCVVQGYRPQVDWGGDSGSATIVVGGHNVRVATSGWRRRCLYILLLALLALSVMNLSLTLWILKTVHFNVDGMGHLHVVTGGLQMQGTSEINQRLSIAGIKSREETDLVVKGYYNLTISTANSNSTENPEAAQTNEEKTADSTDQILGGQPYFLHI</sequence>
<dbReference type="InterPro" id="IPR006875">
    <property type="entry name" value="Sarcoglycan"/>
</dbReference>
<proteinExistence type="inferred from homology"/>
<organism evidence="15 16">
    <name type="scientific">Halocaridina rubra</name>
    <name type="common">Hawaiian red shrimp</name>
    <dbReference type="NCBI Taxonomy" id="373956"/>
    <lineage>
        <taxon>Eukaryota</taxon>
        <taxon>Metazoa</taxon>
        <taxon>Ecdysozoa</taxon>
        <taxon>Arthropoda</taxon>
        <taxon>Crustacea</taxon>
        <taxon>Multicrustacea</taxon>
        <taxon>Malacostraca</taxon>
        <taxon>Eumalacostraca</taxon>
        <taxon>Eucarida</taxon>
        <taxon>Decapoda</taxon>
        <taxon>Pleocyemata</taxon>
        <taxon>Caridea</taxon>
        <taxon>Atyoidea</taxon>
        <taxon>Atyidae</taxon>
        <taxon>Halocaridina</taxon>
    </lineage>
</organism>
<evidence type="ECO:0000313" key="15">
    <source>
        <dbReference type="EMBL" id="KAK7066238.1"/>
    </source>
</evidence>
<evidence type="ECO:0000313" key="16">
    <source>
        <dbReference type="Proteomes" id="UP001381693"/>
    </source>
</evidence>
<dbReference type="InterPro" id="IPR039972">
    <property type="entry name" value="Sarcoglycan_gamma/delta/zeta"/>
</dbReference>
<keyword evidence="4" id="KW-1003">Cell membrane</keyword>
<evidence type="ECO:0000256" key="12">
    <source>
        <dbReference type="ARBA" id="ARBA00023212"/>
    </source>
</evidence>
<comment type="similarity">
    <text evidence="3">Belongs to the sarcoglycan beta/delta/gamma/zeta family.</text>
</comment>
<feature type="compositionally biased region" description="Polar residues" evidence="13">
    <location>
        <begin position="143"/>
        <end position="156"/>
    </location>
</feature>
<protein>
    <submittedName>
        <fullName evidence="15">Uncharacterized protein</fullName>
    </submittedName>
</protein>
<evidence type="ECO:0000256" key="8">
    <source>
        <dbReference type="ARBA" id="ARBA00022989"/>
    </source>
</evidence>
<comment type="caution">
    <text evidence="15">The sequence shown here is derived from an EMBL/GenBank/DDBJ whole genome shotgun (WGS) entry which is preliminary data.</text>
</comment>
<keyword evidence="10" id="KW-1015">Disulfide bond</keyword>
<dbReference type="AlphaFoldDB" id="A0AAN8WNH6"/>